<dbReference type="AlphaFoldDB" id="A0A561DED7"/>
<sequence>MIEIPRNLYCEQCQKETEHMVREDTLEIEYTCTVCNKHEEIVKSFF</sequence>
<name>A0A561DED7_9BACI</name>
<evidence type="ECO:0000313" key="1">
    <source>
        <dbReference type="EMBL" id="TWE01750.1"/>
    </source>
</evidence>
<proteinExistence type="predicted"/>
<protein>
    <submittedName>
        <fullName evidence="1">Uncharacterized protein</fullName>
    </submittedName>
</protein>
<keyword evidence="2" id="KW-1185">Reference proteome</keyword>
<comment type="caution">
    <text evidence="1">The sequence shown here is derived from an EMBL/GenBank/DDBJ whole genome shotgun (WGS) entry which is preliminary data.</text>
</comment>
<dbReference type="Proteomes" id="UP000319671">
    <property type="component" value="Unassembled WGS sequence"/>
</dbReference>
<dbReference type="EMBL" id="VIVN01000005">
    <property type="protein sequence ID" value="TWE01750.1"/>
    <property type="molecule type" value="Genomic_DNA"/>
</dbReference>
<reference evidence="1 2" key="1">
    <citation type="submission" date="2019-06" db="EMBL/GenBank/DDBJ databases">
        <title>Sorghum-associated microbial communities from plants grown in Nebraska, USA.</title>
        <authorList>
            <person name="Schachtman D."/>
        </authorList>
    </citation>
    <scope>NUCLEOTIDE SEQUENCE [LARGE SCALE GENOMIC DNA]</scope>
    <source>
        <strain evidence="1 2">2482</strain>
    </source>
</reference>
<gene>
    <name evidence="1" type="ORF">FB550_105117</name>
</gene>
<organism evidence="1 2">
    <name type="scientific">Neobacillus bataviensis</name>
    <dbReference type="NCBI Taxonomy" id="220685"/>
    <lineage>
        <taxon>Bacteria</taxon>
        <taxon>Bacillati</taxon>
        <taxon>Bacillota</taxon>
        <taxon>Bacilli</taxon>
        <taxon>Bacillales</taxon>
        <taxon>Bacillaceae</taxon>
        <taxon>Neobacillus</taxon>
    </lineage>
</organism>
<accession>A0A561DED7</accession>
<evidence type="ECO:0000313" key="2">
    <source>
        <dbReference type="Proteomes" id="UP000319671"/>
    </source>
</evidence>